<dbReference type="GO" id="GO:0016791">
    <property type="term" value="F:phosphatase activity"/>
    <property type="evidence" value="ECO:0007669"/>
    <property type="project" value="TreeGrafter"/>
</dbReference>
<dbReference type="Pfam" id="PF00300">
    <property type="entry name" value="His_Phos_1"/>
    <property type="match status" value="1"/>
</dbReference>
<dbReference type="Gene3D" id="3.40.50.1240">
    <property type="entry name" value="Phosphoglycerate mutase-like"/>
    <property type="match status" value="1"/>
</dbReference>
<sequence length="387" mass="43947">MRYDLEDPVLTQLGDWQCRQFQKNYRADPPPDLLVFSPLTRTVQTGIRAFADQVRAGVQVEIWPELQENSDNPCDTGRDREVLENIGEFKGLDFGRLTPGWNTKKGQWADTEVALAERARRCRQMLRMKNQNHVVCVTHGGVRKEELRTGFAVSDLTFRRRASFFLQFLHFLTEEHDDGWYNCEYRQYTFADELDPNASLRETTESRGRRRPHPIGLTEKMERESTALRGTLEYPEEGNCVLKTAFGRRPGRETMPLALMRFTLWFKKEELSLVRAFFSFVSGSQRAELENSTDEILAFYKLRIAAEEKYAFTLAEAGRKLLRADGFAKASAETTTSSGLLQVCRKCHAPGGAPSGGGGGGGGGRRKSRSHRPDLRARLAGARRAER</sequence>
<dbReference type="InterPro" id="IPR029033">
    <property type="entry name" value="His_PPase_superfam"/>
</dbReference>
<dbReference type="EMBL" id="JAEFCI010010923">
    <property type="protein sequence ID" value="KAG5456927.1"/>
    <property type="molecule type" value="Genomic_DNA"/>
</dbReference>
<gene>
    <name evidence="2" type="ORF">BJ554DRAFT_3193</name>
</gene>
<dbReference type="PANTHER" id="PTHR48100:SF54">
    <property type="entry name" value="PHOSPHATASE SPAC5H10.03-RELATED"/>
    <property type="match status" value="1"/>
</dbReference>
<protein>
    <submittedName>
        <fullName evidence="2">Uncharacterized protein</fullName>
    </submittedName>
</protein>
<evidence type="ECO:0000256" key="1">
    <source>
        <dbReference type="SAM" id="MobiDB-lite"/>
    </source>
</evidence>
<dbReference type="OrthoDB" id="496981at2759"/>
<feature type="compositionally biased region" description="Gly residues" evidence="1">
    <location>
        <begin position="353"/>
        <end position="363"/>
    </location>
</feature>
<proteinExistence type="predicted"/>
<accession>A0A8H7ZPF8</accession>
<dbReference type="InterPro" id="IPR013078">
    <property type="entry name" value="His_Pase_superF_clade-1"/>
</dbReference>
<name>A0A8H7ZPF8_9FUNG</name>
<evidence type="ECO:0000313" key="2">
    <source>
        <dbReference type="EMBL" id="KAG5456927.1"/>
    </source>
</evidence>
<evidence type="ECO:0000313" key="3">
    <source>
        <dbReference type="Proteomes" id="UP000673691"/>
    </source>
</evidence>
<reference evidence="2 3" key="1">
    <citation type="journal article" name="Sci. Rep.">
        <title>Genome-scale phylogenetic analyses confirm Olpidium as the closest living zoosporic fungus to the non-flagellated, terrestrial fungi.</title>
        <authorList>
            <person name="Chang Y."/>
            <person name="Rochon D."/>
            <person name="Sekimoto S."/>
            <person name="Wang Y."/>
            <person name="Chovatia M."/>
            <person name="Sandor L."/>
            <person name="Salamov A."/>
            <person name="Grigoriev I.V."/>
            <person name="Stajich J.E."/>
            <person name="Spatafora J.W."/>
        </authorList>
    </citation>
    <scope>NUCLEOTIDE SEQUENCE [LARGE SCALE GENOMIC DNA]</scope>
    <source>
        <strain evidence="2">S191</strain>
    </source>
</reference>
<dbReference type="AlphaFoldDB" id="A0A8H7ZPF8"/>
<comment type="caution">
    <text evidence="2">The sequence shown here is derived from an EMBL/GenBank/DDBJ whole genome shotgun (WGS) entry which is preliminary data.</text>
</comment>
<feature type="non-terminal residue" evidence="2">
    <location>
        <position position="387"/>
    </location>
</feature>
<feature type="compositionally biased region" description="Basic and acidic residues" evidence="1">
    <location>
        <begin position="371"/>
        <end position="387"/>
    </location>
</feature>
<dbReference type="SUPFAM" id="SSF53254">
    <property type="entry name" value="Phosphoglycerate mutase-like"/>
    <property type="match status" value="1"/>
</dbReference>
<dbReference type="PANTHER" id="PTHR48100">
    <property type="entry name" value="BROAD-SPECIFICITY PHOSPHATASE YOR283W-RELATED"/>
    <property type="match status" value="1"/>
</dbReference>
<organism evidence="2 3">
    <name type="scientific">Olpidium bornovanus</name>
    <dbReference type="NCBI Taxonomy" id="278681"/>
    <lineage>
        <taxon>Eukaryota</taxon>
        <taxon>Fungi</taxon>
        <taxon>Fungi incertae sedis</taxon>
        <taxon>Olpidiomycota</taxon>
        <taxon>Olpidiomycotina</taxon>
        <taxon>Olpidiomycetes</taxon>
        <taxon>Olpidiales</taxon>
        <taxon>Olpidiaceae</taxon>
        <taxon>Olpidium</taxon>
    </lineage>
</organism>
<keyword evidence="3" id="KW-1185">Reference proteome</keyword>
<dbReference type="GO" id="GO:0005737">
    <property type="term" value="C:cytoplasm"/>
    <property type="evidence" value="ECO:0007669"/>
    <property type="project" value="TreeGrafter"/>
</dbReference>
<feature type="region of interest" description="Disordered" evidence="1">
    <location>
        <begin position="350"/>
        <end position="387"/>
    </location>
</feature>
<dbReference type="Proteomes" id="UP000673691">
    <property type="component" value="Unassembled WGS sequence"/>
</dbReference>
<dbReference type="InterPro" id="IPR050275">
    <property type="entry name" value="PGM_Phosphatase"/>
</dbReference>